<accession>A0A356LAA1</accession>
<dbReference type="AlphaFoldDB" id="A0A356LAA1"/>
<reference evidence="1 2" key="1">
    <citation type="journal article" date="2018" name="Nat. Biotechnol.">
        <title>A standardized bacterial taxonomy based on genome phylogeny substantially revises the tree of life.</title>
        <authorList>
            <person name="Parks D.H."/>
            <person name="Chuvochina M."/>
            <person name="Waite D.W."/>
            <person name="Rinke C."/>
            <person name="Skarshewski A."/>
            <person name="Chaumeil P.A."/>
            <person name="Hugenholtz P."/>
        </authorList>
    </citation>
    <scope>NUCLEOTIDE SEQUENCE [LARGE SCALE GENOMIC DNA]</scope>
    <source>
        <strain evidence="1">UBA10707</strain>
    </source>
</reference>
<comment type="caution">
    <text evidence="1">The sequence shown here is derived from an EMBL/GenBank/DDBJ whole genome shotgun (WGS) entry which is preliminary data.</text>
</comment>
<sequence>MQSAVSTWILSARLAPMTVKVTGLKELSQALAGLERKVSKRISRNAAAEGARVIRDDAKRRVKVDSGALKKNIVIKKFKDKRAGFVQYGIGLVSTKATYSNTKANVRAGRAGQSYWQGGDAYYGYMLEFGYIQKYVRIQINGRWVTLKDQPLNTPIYHQATPYLRPALESQKTVVVETVKQRIIRELKKEGLK</sequence>
<dbReference type="Proteomes" id="UP000264036">
    <property type="component" value="Unassembled WGS sequence"/>
</dbReference>
<dbReference type="InterPro" id="IPR010064">
    <property type="entry name" value="HK97-gp10_tail"/>
</dbReference>
<evidence type="ECO:0008006" key="3">
    <source>
        <dbReference type="Google" id="ProtNLM"/>
    </source>
</evidence>
<gene>
    <name evidence="1" type="ORF">DD666_00810</name>
</gene>
<dbReference type="EMBL" id="DOEK01000003">
    <property type="protein sequence ID" value="HBP27940.1"/>
    <property type="molecule type" value="Genomic_DNA"/>
</dbReference>
<organism evidence="1 2">
    <name type="scientific">Advenella kashmirensis</name>
    <dbReference type="NCBI Taxonomy" id="310575"/>
    <lineage>
        <taxon>Bacteria</taxon>
        <taxon>Pseudomonadati</taxon>
        <taxon>Pseudomonadota</taxon>
        <taxon>Betaproteobacteria</taxon>
        <taxon>Burkholderiales</taxon>
        <taxon>Alcaligenaceae</taxon>
    </lineage>
</organism>
<name>A0A356LAA1_9BURK</name>
<protein>
    <recommendedName>
        <fullName evidence="3">Phage protein, HK97 gp10 family</fullName>
    </recommendedName>
</protein>
<dbReference type="Pfam" id="PF04883">
    <property type="entry name" value="HK97-gp10_like"/>
    <property type="match status" value="1"/>
</dbReference>
<proteinExistence type="predicted"/>
<dbReference type="NCBIfam" id="TIGR01725">
    <property type="entry name" value="phge_HK97_gp10"/>
    <property type="match status" value="1"/>
</dbReference>
<evidence type="ECO:0000313" key="1">
    <source>
        <dbReference type="EMBL" id="HBP27940.1"/>
    </source>
</evidence>
<evidence type="ECO:0000313" key="2">
    <source>
        <dbReference type="Proteomes" id="UP000264036"/>
    </source>
</evidence>